<evidence type="ECO:0000313" key="3">
    <source>
        <dbReference type="Proteomes" id="UP001165586"/>
    </source>
</evidence>
<comment type="caution">
    <text evidence="2">The sequence shown here is derived from an EMBL/GenBank/DDBJ whole genome shotgun (WGS) entry which is preliminary data.</text>
</comment>
<name>A0ABT2H6N4_9MICO</name>
<dbReference type="EMBL" id="JANLCJ010000007">
    <property type="protein sequence ID" value="MCS5735579.1"/>
    <property type="molecule type" value="Genomic_DNA"/>
</dbReference>
<keyword evidence="3" id="KW-1185">Reference proteome</keyword>
<evidence type="ECO:0000256" key="1">
    <source>
        <dbReference type="SAM" id="MobiDB-lite"/>
    </source>
</evidence>
<feature type="region of interest" description="Disordered" evidence="1">
    <location>
        <begin position="1"/>
        <end position="41"/>
    </location>
</feature>
<dbReference type="RefSeq" id="WP_259540521.1">
    <property type="nucleotide sequence ID" value="NZ_JANLCJ010000007.1"/>
</dbReference>
<accession>A0ABT2H6N4</accession>
<sequence length="41" mass="4246">MSGNDVQLPGPGELHTQDLSHDYIAEGDGLPGGAAVGRHLY</sequence>
<gene>
    <name evidence="2" type="ORF">N1032_17685</name>
</gene>
<feature type="compositionally biased region" description="Basic and acidic residues" evidence="1">
    <location>
        <begin position="15"/>
        <end position="24"/>
    </location>
</feature>
<proteinExistence type="predicted"/>
<protein>
    <submittedName>
        <fullName evidence="2">Uncharacterized protein</fullName>
    </submittedName>
</protein>
<organism evidence="2 3">
    <name type="scientific">Herbiconiux daphne</name>
    <dbReference type="NCBI Taxonomy" id="2970914"/>
    <lineage>
        <taxon>Bacteria</taxon>
        <taxon>Bacillati</taxon>
        <taxon>Actinomycetota</taxon>
        <taxon>Actinomycetes</taxon>
        <taxon>Micrococcales</taxon>
        <taxon>Microbacteriaceae</taxon>
        <taxon>Herbiconiux</taxon>
    </lineage>
</organism>
<dbReference type="Proteomes" id="UP001165586">
    <property type="component" value="Unassembled WGS sequence"/>
</dbReference>
<evidence type="ECO:0000313" key="2">
    <source>
        <dbReference type="EMBL" id="MCS5735579.1"/>
    </source>
</evidence>
<reference evidence="2" key="1">
    <citation type="submission" date="2022-08" db="EMBL/GenBank/DDBJ databases">
        <authorList>
            <person name="Deng Y."/>
            <person name="Han X.-F."/>
            <person name="Zhang Y.-Q."/>
        </authorList>
    </citation>
    <scope>NUCLEOTIDE SEQUENCE</scope>
    <source>
        <strain evidence="2">CPCC 203386</strain>
    </source>
</reference>